<dbReference type="InterPro" id="IPR025883">
    <property type="entry name" value="Cadherin-like_domain"/>
</dbReference>
<dbReference type="EMBL" id="JAVDSB010000016">
    <property type="protein sequence ID" value="MDR6554413.1"/>
    <property type="molecule type" value="Genomic_DNA"/>
</dbReference>
<organism evidence="2 3">
    <name type="scientific">Paenibacillus qinlingensis</name>
    <dbReference type="NCBI Taxonomy" id="1837343"/>
    <lineage>
        <taxon>Bacteria</taxon>
        <taxon>Bacillati</taxon>
        <taxon>Bacillota</taxon>
        <taxon>Bacilli</taxon>
        <taxon>Bacillales</taxon>
        <taxon>Paenibacillaceae</taxon>
        <taxon>Paenibacillus</taxon>
    </lineage>
</organism>
<dbReference type="InterPro" id="IPR011493">
    <property type="entry name" value="GLUG"/>
</dbReference>
<sequence length="1351" mass="140905">MKIKIVAFWLMVLLIVSTLPNPFMPVRLASAAVIDISTPAELAAINASALSLAGEYRLTSDINLAGYDNGDHEGWLPLGNFTGTLDGNGYTIRNMTIDRPNTNNIGLFSRTTNATITNVHLTNITVKGFSYVGGIAGDAYRTSISNSYAEGNVTGNGSVGLLVGYNDDSNISDSYAQGQVSIGPSPDDSFGGGIGYSSGTTNRVYATTSVASGTKSGGLIGTSVSGGITSSYWNTETSGRSTSDGGIGKTTAEMKRKATYVGWDFTNTWGLIEETTYPLLRSDYTKVALTSLTVEDSANHAPQALNRTFSSDYGVYIVKVLSKTDHVIVAGTALSGTSDVSVQGGSGSEILSLNPGQNDFQIKVSDAVEPTRLNAIYKLTVIRDAGTIQYPHRITTATQLSKIGDSAEGYGMADVYSLENDLDLSTFGAGAGWMPVGTTLTPFTGSFDGKDHTIANIGIQRSVSDGIGLFGSTSGATIKNIALLNTDIHGKDRVGGLIGEAANTTMSGVSVQGAVYGVNKVGGLIGSVDGVSTTSESYSAAAVSGSIDTGGLIGVRNGGTVSNSFWDINSSGQVASAGGTGLTTQQMMQQATFTAAGWEFGSGKRWGMIEGTTYPMPYASFGGVLLSGMTVTAPGATVSLNSAFDSKSGNYVATLNTPAAAAHIFVTAVDAAGAHVAINGTAGNTAEIDLSLGDNPVEIRITDAAGLWQGVYRVKVAVPTPQPSAVEVPANGTYGIGQKLDFTVTFTKPVDVAGTPVLPFQLDSIDHAALYIGKPVGHPEKLQFSYTVQSGDLDADGIELGAAIAAVSPAAITALGETVSLNLPVSRPNLNGILVDGVTPTISLTPSATVPTNSAVTVTVHADGTSSALASLKWAAGVQDAVYFDTSGTVITGGTFSVSTNGSYAVFAKDGGGNTLVKTITIANIVTEAPEITLTYTPMTPVSTGVDLTVSATVYNQAAGNALTDLRWAKGEHTTEDFAVPSFGENVPLSRIVYIAQSGKYTIFAADSVGNKQVKSIEITNIISPPSTEEQVVTAVPTPGSFFIVPGKEYTLRIAGITLFIPIGAIEQPMTINMQNITGEVKELLHSDQLLLSDAYEIKKDVQGKFKIPVQLSLEWTNRELASAQKRPVLAYYDETTQQWVIIGGKTAGNTLAGQTDHFTKFAVIAVAVEPGLTDISGHWAERSIRDGVAKGLVNGYPNGTFRPDTPVSRAEFALMLQRIMAWPDGKGVSFQDQSDIPSWASGAVAAAVQTGTISGYPDNTFRPNSNINRAEVTVLIAKAAKLQTANKQRTTFADDAAIAGWSMPYVSAAQRAGLVQGQNENVFHPLGTTTRAEAAVLLLRLTAFIQSQSQ</sequence>
<dbReference type="PANTHER" id="PTHR43308:SF5">
    <property type="entry name" value="S-LAYER PROTEIN _ PEPTIDOGLYCAN ENDO-BETA-N-ACETYLGLUCOSAMINIDASE"/>
    <property type="match status" value="1"/>
</dbReference>
<dbReference type="InterPro" id="IPR051465">
    <property type="entry name" value="Cell_Envelope_Struct_Comp"/>
</dbReference>
<dbReference type="PANTHER" id="PTHR43308">
    <property type="entry name" value="OUTER MEMBRANE PROTEIN ALPHA-RELATED"/>
    <property type="match status" value="1"/>
</dbReference>
<evidence type="ECO:0000259" key="1">
    <source>
        <dbReference type="PROSITE" id="PS51272"/>
    </source>
</evidence>
<dbReference type="RefSeq" id="WP_310501846.1">
    <property type="nucleotide sequence ID" value="NZ_JAVDSB010000016.1"/>
</dbReference>
<feature type="domain" description="SLH" evidence="1">
    <location>
        <begin position="1228"/>
        <end position="1291"/>
    </location>
</feature>
<keyword evidence="3" id="KW-1185">Reference proteome</keyword>
<feature type="domain" description="SLH" evidence="1">
    <location>
        <begin position="1293"/>
        <end position="1351"/>
    </location>
</feature>
<name>A0ABU1P3U1_9BACL</name>
<dbReference type="Pfam" id="PF00395">
    <property type="entry name" value="SLH"/>
    <property type="match status" value="3"/>
</dbReference>
<dbReference type="Gene3D" id="2.160.20.110">
    <property type="match status" value="2"/>
</dbReference>
<feature type="domain" description="SLH" evidence="1">
    <location>
        <begin position="1168"/>
        <end position="1227"/>
    </location>
</feature>
<accession>A0ABU1P3U1</accession>
<evidence type="ECO:0000313" key="3">
    <source>
        <dbReference type="Proteomes" id="UP001267290"/>
    </source>
</evidence>
<dbReference type="PROSITE" id="PS51272">
    <property type="entry name" value="SLH"/>
    <property type="match status" value="3"/>
</dbReference>
<reference evidence="2 3" key="1">
    <citation type="submission" date="2023-07" db="EMBL/GenBank/DDBJ databases">
        <title>Sorghum-associated microbial communities from plants grown in Nebraska, USA.</title>
        <authorList>
            <person name="Schachtman D."/>
        </authorList>
    </citation>
    <scope>NUCLEOTIDE SEQUENCE [LARGE SCALE GENOMIC DNA]</scope>
    <source>
        <strain evidence="2 3">CC258</strain>
    </source>
</reference>
<dbReference type="Pfam" id="PF07581">
    <property type="entry name" value="Glug"/>
    <property type="match status" value="2"/>
</dbReference>
<comment type="caution">
    <text evidence="2">The sequence shown here is derived from an EMBL/GenBank/DDBJ whole genome shotgun (WGS) entry which is preliminary data.</text>
</comment>
<dbReference type="InterPro" id="IPR001119">
    <property type="entry name" value="SLH_dom"/>
</dbReference>
<dbReference type="Pfam" id="PF12733">
    <property type="entry name" value="Cadherin-like"/>
    <property type="match status" value="2"/>
</dbReference>
<protein>
    <recommendedName>
        <fullName evidence="1">SLH domain-containing protein</fullName>
    </recommendedName>
</protein>
<gene>
    <name evidence="2" type="ORF">J2736_005642</name>
</gene>
<evidence type="ECO:0000313" key="2">
    <source>
        <dbReference type="EMBL" id="MDR6554413.1"/>
    </source>
</evidence>
<proteinExistence type="predicted"/>
<dbReference type="Proteomes" id="UP001267290">
    <property type="component" value="Unassembled WGS sequence"/>
</dbReference>